<reference evidence="2 3" key="1">
    <citation type="journal article" date="2019" name="Int. J. Syst. Evol. Microbiol.">
        <title>The Global Catalogue of Microorganisms (GCM) 10K type strain sequencing project: providing services to taxonomists for standard genome sequencing and annotation.</title>
        <authorList>
            <consortium name="The Broad Institute Genomics Platform"/>
            <consortium name="The Broad Institute Genome Sequencing Center for Infectious Disease"/>
            <person name="Wu L."/>
            <person name="Ma J."/>
        </authorList>
    </citation>
    <scope>NUCLEOTIDE SEQUENCE [LARGE SCALE GENOMIC DNA]</scope>
    <source>
        <strain evidence="2 3">JCM 15309</strain>
    </source>
</reference>
<keyword evidence="3" id="KW-1185">Reference proteome</keyword>
<proteinExistence type="predicted"/>
<comment type="caution">
    <text evidence="2">The sequence shown here is derived from an EMBL/GenBank/DDBJ whole genome shotgun (WGS) entry which is preliminary data.</text>
</comment>
<dbReference type="EMBL" id="BAAAPB010000004">
    <property type="protein sequence ID" value="GAA1970995.1"/>
    <property type="molecule type" value="Genomic_DNA"/>
</dbReference>
<sequence>MSTHASATAQTTDPSTTYLNAKEVFVRFGWKKTFGYDMLKVEGFPTPIGTRYRLDSLLQWELRVLAGELSGRPPRKPKQLASKDIDTEQQAIKHEAVNEKVEETFSLGKRRQTRRNQSKDAA</sequence>
<evidence type="ECO:0000313" key="2">
    <source>
        <dbReference type="EMBL" id="GAA1970995.1"/>
    </source>
</evidence>
<accession>A0ABN2RM06</accession>
<protein>
    <recommendedName>
        <fullName evidence="4">DNA-binding protein</fullName>
    </recommendedName>
</protein>
<feature type="compositionally biased region" description="Basic and acidic residues" evidence="1">
    <location>
        <begin position="93"/>
        <end position="103"/>
    </location>
</feature>
<organism evidence="2 3">
    <name type="scientific">Nocardioides panacihumi</name>
    <dbReference type="NCBI Taxonomy" id="400774"/>
    <lineage>
        <taxon>Bacteria</taxon>
        <taxon>Bacillati</taxon>
        <taxon>Actinomycetota</taxon>
        <taxon>Actinomycetes</taxon>
        <taxon>Propionibacteriales</taxon>
        <taxon>Nocardioidaceae</taxon>
        <taxon>Nocardioides</taxon>
    </lineage>
</organism>
<evidence type="ECO:0000313" key="3">
    <source>
        <dbReference type="Proteomes" id="UP001500571"/>
    </source>
</evidence>
<feature type="region of interest" description="Disordered" evidence="1">
    <location>
        <begin position="93"/>
        <end position="122"/>
    </location>
</feature>
<evidence type="ECO:0008006" key="4">
    <source>
        <dbReference type="Google" id="ProtNLM"/>
    </source>
</evidence>
<dbReference type="RefSeq" id="WP_344046985.1">
    <property type="nucleotide sequence ID" value="NZ_BAAAPB010000004.1"/>
</dbReference>
<evidence type="ECO:0000256" key="1">
    <source>
        <dbReference type="SAM" id="MobiDB-lite"/>
    </source>
</evidence>
<name>A0ABN2RM06_9ACTN</name>
<gene>
    <name evidence="2" type="ORF">GCM10009798_34720</name>
</gene>
<dbReference type="Proteomes" id="UP001500571">
    <property type="component" value="Unassembled WGS sequence"/>
</dbReference>